<gene>
    <name evidence="2" type="ORF">DB32_002340</name>
</gene>
<dbReference type="KEGG" id="samy:DB32_002340"/>
<name>A0A0F6YIJ5_9BACT</name>
<dbReference type="Proteomes" id="UP000034883">
    <property type="component" value="Chromosome"/>
</dbReference>
<evidence type="ECO:0000313" key="2">
    <source>
        <dbReference type="EMBL" id="AKF05191.1"/>
    </source>
</evidence>
<evidence type="ECO:0008006" key="4">
    <source>
        <dbReference type="Google" id="ProtNLM"/>
    </source>
</evidence>
<dbReference type="RefSeq" id="WP_157068958.1">
    <property type="nucleotide sequence ID" value="NZ_CP011125.1"/>
</dbReference>
<evidence type="ECO:0000256" key="1">
    <source>
        <dbReference type="SAM" id="SignalP"/>
    </source>
</evidence>
<organism evidence="2 3">
    <name type="scientific">Sandaracinus amylolyticus</name>
    <dbReference type="NCBI Taxonomy" id="927083"/>
    <lineage>
        <taxon>Bacteria</taxon>
        <taxon>Pseudomonadati</taxon>
        <taxon>Myxococcota</taxon>
        <taxon>Polyangia</taxon>
        <taxon>Polyangiales</taxon>
        <taxon>Sandaracinaceae</taxon>
        <taxon>Sandaracinus</taxon>
    </lineage>
</organism>
<feature type="signal peptide" evidence="1">
    <location>
        <begin position="1"/>
        <end position="18"/>
    </location>
</feature>
<dbReference type="AlphaFoldDB" id="A0A0F6YIJ5"/>
<keyword evidence="3" id="KW-1185">Reference proteome</keyword>
<accession>A0A0F6YIJ5</accession>
<dbReference type="PROSITE" id="PS51257">
    <property type="entry name" value="PROKAR_LIPOPROTEIN"/>
    <property type="match status" value="1"/>
</dbReference>
<evidence type="ECO:0000313" key="3">
    <source>
        <dbReference type="Proteomes" id="UP000034883"/>
    </source>
</evidence>
<reference evidence="2 3" key="1">
    <citation type="submission" date="2015-03" db="EMBL/GenBank/DDBJ databases">
        <title>Genome assembly of Sandaracinus amylolyticus DSM 53668.</title>
        <authorList>
            <person name="Sharma G."/>
            <person name="Subramanian S."/>
        </authorList>
    </citation>
    <scope>NUCLEOTIDE SEQUENCE [LARGE SCALE GENOMIC DNA]</scope>
    <source>
        <strain evidence="2 3">DSM 53668</strain>
    </source>
</reference>
<keyword evidence="1" id="KW-0732">Signal</keyword>
<dbReference type="STRING" id="927083.DB32_002340"/>
<dbReference type="EMBL" id="CP011125">
    <property type="protein sequence ID" value="AKF05191.1"/>
    <property type="molecule type" value="Genomic_DNA"/>
</dbReference>
<proteinExistence type="predicted"/>
<protein>
    <recommendedName>
        <fullName evidence="4">Lipoprotein</fullName>
    </recommendedName>
</protein>
<feature type="chain" id="PRO_5002512948" description="Lipoprotein" evidence="1">
    <location>
        <begin position="19"/>
        <end position="144"/>
    </location>
</feature>
<sequence length="144" mass="14953">MLQLRRSLALALAGAALAIVGCKPSRGEETVDCTPGAHIWVGCNQACSIGECTGDPWLQICDGDTPVSECVEGSLIAESDDSIDLCFSTCPLAQMICPESGHITVTLKGYTGSSSAFTCDWRVEERPPLTLSDAGTSTNDAGGP</sequence>
<dbReference type="OrthoDB" id="8066319at2"/>